<gene>
    <name evidence="2" type="ORF">F8388_007838</name>
</gene>
<comment type="caution">
    <text evidence="2">The sequence shown here is derived from an EMBL/GenBank/DDBJ whole genome shotgun (WGS) entry which is preliminary data.</text>
</comment>
<evidence type="ECO:0000313" key="3">
    <source>
        <dbReference type="Proteomes" id="UP000525078"/>
    </source>
</evidence>
<reference evidence="2 3" key="1">
    <citation type="journal article" date="2020" name="bioRxiv">
        <title>Sequence and annotation of 42 cannabis genomes reveals extensive copy number variation in cannabinoid synthesis and pathogen resistance genes.</title>
        <authorList>
            <person name="Mckernan K.J."/>
            <person name="Helbert Y."/>
            <person name="Kane L.T."/>
            <person name="Ebling H."/>
            <person name="Zhang L."/>
            <person name="Liu B."/>
            <person name="Eaton Z."/>
            <person name="Mclaughlin S."/>
            <person name="Kingan S."/>
            <person name="Baybayan P."/>
            <person name="Concepcion G."/>
            <person name="Jordan M."/>
            <person name="Riva A."/>
            <person name="Barbazuk W."/>
            <person name="Harkins T."/>
        </authorList>
    </citation>
    <scope>NUCLEOTIDE SEQUENCE [LARGE SCALE GENOMIC DNA]</scope>
    <source>
        <strain evidence="3">cv. Jamaican Lion 4</strain>
        <tissue evidence="2">Leaf</tissue>
    </source>
</reference>
<dbReference type="AlphaFoldDB" id="A0A7J6FTI0"/>
<keyword evidence="1" id="KW-0472">Membrane</keyword>
<proteinExistence type="predicted"/>
<evidence type="ECO:0000256" key="1">
    <source>
        <dbReference type="SAM" id="Phobius"/>
    </source>
</evidence>
<keyword evidence="1" id="KW-0812">Transmembrane</keyword>
<evidence type="ECO:0000313" key="2">
    <source>
        <dbReference type="EMBL" id="KAF4373932.1"/>
    </source>
</evidence>
<organism evidence="2 3">
    <name type="scientific">Cannabis sativa</name>
    <name type="common">Hemp</name>
    <name type="synonym">Marijuana</name>
    <dbReference type="NCBI Taxonomy" id="3483"/>
    <lineage>
        <taxon>Eukaryota</taxon>
        <taxon>Viridiplantae</taxon>
        <taxon>Streptophyta</taxon>
        <taxon>Embryophyta</taxon>
        <taxon>Tracheophyta</taxon>
        <taxon>Spermatophyta</taxon>
        <taxon>Magnoliopsida</taxon>
        <taxon>eudicotyledons</taxon>
        <taxon>Gunneridae</taxon>
        <taxon>Pentapetalae</taxon>
        <taxon>rosids</taxon>
        <taxon>fabids</taxon>
        <taxon>Rosales</taxon>
        <taxon>Cannabaceae</taxon>
        <taxon>Cannabis</taxon>
    </lineage>
</organism>
<dbReference type="EMBL" id="JAATIP010000098">
    <property type="protein sequence ID" value="KAF4373932.1"/>
    <property type="molecule type" value="Genomic_DNA"/>
</dbReference>
<protein>
    <submittedName>
        <fullName evidence="2">Uncharacterized protein</fullName>
    </submittedName>
</protein>
<feature type="transmembrane region" description="Helical" evidence="1">
    <location>
        <begin position="6"/>
        <end position="27"/>
    </location>
</feature>
<sequence length="107" mass="12544">MICLVVSQSRFCVVTIIFYTCIWIPLLQLKKSLIGLLKNIIFFNFDQNDYEINNHANAVQPWLPISRYVDLKLKSQNKKVEEEEEEEEEALCSICLVDFEKEDVSLI</sequence>
<keyword evidence="1" id="KW-1133">Transmembrane helix</keyword>
<dbReference type="Proteomes" id="UP000525078">
    <property type="component" value="Unassembled WGS sequence"/>
</dbReference>
<name>A0A7J6FTI0_CANSA</name>
<accession>A0A7J6FTI0</accession>